<dbReference type="eggNOG" id="ENOG502SKQT">
    <property type="taxonomic scope" value="Eukaryota"/>
</dbReference>
<proteinExistence type="inferred from homology"/>
<dbReference type="PANTHER" id="PTHR33048:SF129">
    <property type="entry name" value="INTEGRAL MEMBRANE PROTEIN-RELATED"/>
    <property type="match status" value="1"/>
</dbReference>
<sequence>MQLPPASVILAWPKPNYENPSEVHGPAILILTMIFVPLTLFLLFARIYTRLRISRSFGADDILIIIATVPAIVCGLITAWAALKLGWNRHVYDVPFNQLQLGLKLVIVVEVFFSIGVGFTKLSLLAFTLRIMKGSANKMLENIVIITMAVIGVYTIIFVFFVIFTCKYVATFKSFPALASPLFRLLIYKYSSPIHLYWTLSTKPQNCIDEGAHLRASGVINTLTDLLVVLLPIPTVMSLKLYARQRFILALLFGTGFIIVISGSIRAFFTYRLSRSYDKTWDAYPLWVAATVEMYLGIIAASMPTLKPFFSRFLTPIFGSILSQRDAASSLFSQLKRNRRAGNSKARMMDSSQATTVVNGDLEFSNLSKGKMGVLSANVSRYSSSRISLHSMDATSQSELRTGGK</sequence>
<feature type="transmembrane region" description="Helical" evidence="6">
    <location>
        <begin position="247"/>
        <end position="269"/>
    </location>
</feature>
<keyword evidence="2 6" id="KW-0812">Transmembrane</keyword>
<gene>
    <name evidence="8" type="ORF">MCYG_06721</name>
</gene>
<dbReference type="STRING" id="554155.C5FVG8"/>
<evidence type="ECO:0000256" key="6">
    <source>
        <dbReference type="SAM" id="Phobius"/>
    </source>
</evidence>
<feature type="transmembrane region" description="Helical" evidence="6">
    <location>
        <begin position="61"/>
        <end position="83"/>
    </location>
</feature>
<evidence type="ECO:0000256" key="2">
    <source>
        <dbReference type="ARBA" id="ARBA00022692"/>
    </source>
</evidence>
<protein>
    <submittedName>
        <fullName evidence="8">Integral membrane protein</fullName>
    </submittedName>
</protein>
<keyword evidence="4 6" id="KW-0472">Membrane</keyword>
<dbReference type="PANTHER" id="PTHR33048">
    <property type="entry name" value="PTH11-LIKE INTEGRAL MEMBRANE PROTEIN (AFU_ORTHOLOGUE AFUA_5G11245)"/>
    <property type="match status" value="1"/>
</dbReference>
<comment type="subcellular location">
    <subcellularLocation>
        <location evidence="1">Membrane</location>
        <topology evidence="1">Multi-pass membrane protein</topology>
    </subcellularLocation>
</comment>
<feature type="domain" description="Rhodopsin" evidence="7">
    <location>
        <begin position="45"/>
        <end position="170"/>
    </location>
</feature>
<dbReference type="HOGENOM" id="CLU_028200_25_4_1"/>
<dbReference type="InterPro" id="IPR049326">
    <property type="entry name" value="Rhodopsin_dom_fungi"/>
</dbReference>
<evidence type="ECO:0000256" key="4">
    <source>
        <dbReference type="ARBA" id="ARBA00023136"/>
    </source>
</evidence>
<dbReference type="RefSeq" id="XP_002844757.1">
    <property type="nucleotide sequence ID" value="XM_002844711.1"/>
</dbReference>
<evidence type="ECO:0000259" key="7">
    <source>
        <dbReference type="Pfam" id="PF20684"/>
    </source>
</evidence>
<keyword evidence="9" id="KW-1185">Reference proteome</keyword>
<feature type="transmembrane region" description="Helical" evidence="6">
    <location>
        <begin position="103"/>
        <end position="127"/>
    </location>
</feature>
<feature type="transmembrane region" description="Helical" evidence="6">
    <location>
        <begin position="284"/>
        <end position="303"/>
    </location>
</feature>
<feature type="domain" description="Rhodopsin" evidence="7">
    <location>
        <begin position="192"/>
        <end position="312"/>
    </location>
</feature>
<feature type="transmembrane region" description="Helical" evidence="6">
    <location>
        <begin position="139"/>
        <end position="164"/>
    </location>
</feature>
<keyword evidence="3 6" id="KW-1133">Transmembrane helix</keyword>
<feature type="transmembrane region" description="Helical" evidence="6">
    <location>
        <begin position="27"/>
        <end position="49"/>
    </location>
</feature>
<organism evidence="8 9">
    <name type="scientific">Arthroderma otae (strain ATCC MYA-4605 / CBS 113480)</name>
    <name type="common">Microsporum canis</name>
    <dbReference type="NCBI Taxonomy" id="554155"/>
    <lineage>
        <taxon>Eukaryota</taxon>
        <taxon>Fungi</taxon>
        <taxon>Dikarya</taxon>
        <taxon>Ascomycota</taxon>
        <taxon>Pezizomycotina</taxon>
        <taxon>Eurotiomycetes</taxon>
        <taxon>Eurotiomycetidae</taxon>
        <taxon>Onygenales</taxon>
        <taxon>Arthrodermataceae</taxon>
        <taxon>Microsporum</taxon>
    </lineage>
</organism>
<dbReference type="OrthoDB" id="5329176at2759"/>
<reference evidence="9" key="1">
    <citation type="journal article" date="2012" name="MBio">
        <title>Comparative genome analysis of Trichophyton rubrum and related dermatophytes reveals candidate genes involved in infection.</title>
        <authorList>
            <person name="Martinez D.A."/>
            <person name="Oliver B.G."/>
            <person name="Graeser Y."/>
            <person name="Goldberg J.M."/>
            <person name="Li W."/>
            <person name="Martinez-Rossi N.M."/>
            <person name="Monod M."/>
            <person name="Shelest E."/>
            <person name="Barton R.C."/>
            <person name="Birch E."/>
            <person name="Brakhage A.A."/>
            <person name="Chen Z."/>
            <person name="Gurr S.J."/>
            <person name="Heiman D."/>
            <person name="Heitman J."/>
            <person name="Kosti I."/>
            <person name="Rossi A."/>
            <person name="Saif S."/>
            <person name="Samalova M."/>
            <person name="Saunders C.W."/>
            <person name="Shea T."/>
            <person name="Summerbell R.C."/>
            <person name="Xu J."/>
            <person name="Young S."/>
            <person name="Zeng Q."/>
            <person name="Birren B.W."/>
            <person name="Cuomo C.A."/>
            <person name="White T.C."/>
        </authorList>
    </citation>
    <scope>NUCLEOTIDE SEQUENCE [LARGE SCALE GENOMIC DNA]</scope>
    <source>
        <strain evidence="9">ATCC MYA-4605 / CBS 113480</strain>
    </source>
</reference>
<dbReference type="OMA" id="NCIDEGA"/>
<dbReference type="GO" id="GO:0016020">
    <property type="term" value="C:membrane"/>
    <property type="evidence" value="ECO:0007669"/>
    <property type="project" value="UniProtKB-SubCell"/>
</dbReference>
<evidence type="ECO:0000256" key="3">
    <source>
        <dbReference type="ARBA" id="ARBA00022989"/>
    </source>
</evidence>
<dbReference type="InterPro" id="IPR052337">
    <property type="entry name" value="SAT4-like"/>
</dbReference>
<dbReference type="Pfam" id="PF20684">
    <property type="entry name" value="Fung_rhodopsin"/>
    <property type="match status" value="2"/>
</dbReference>
<dbReference type="EMBL" id="DS995706">
    <property type="protein sequence ID" value="EEQ33902.1"/>
    <property type="molecule type" value="Genomic_DNA"/>
</dbReference>
<comment type="similarity">
    <text evidence="5">Belongs to the SAT4 family.</text>
</comment>
<evidence type="ECO:0000313" key="9">
    <source>
        <dbReference type="Proteomes" id="UP000002035"/>
    </source>
</evidence>
<dbReference type="GeneID" id="9227155"/>
<dbReference type="VEuPathDB" id="FungiDB:MCYG_06721"/>
<evidence type="ECO:0000256" key="1">
    <source>
        <dbReference type="ARBA" id="ARBA00004141"/>
    </source>
</evidence>
<dbReference type="AlphaFoldDB" id="C5FVG8"/>
<dbReference type="Proteomes" id="UP000002035">
    <property type="component" value="Unassembled WGS sequence"/>
</dbReference>
<name>C5FVG8_ARTOC</name>
<accession>C5FVG8</accession>
<evidence type="ECO:0000256" key="5">
    <source>
        <dbReference type="ARBA" id="ARBA00038359"/>
    </source>
</evidence>
<evidence type="ECO:0000313" key="8">
    <source>
        <dbReference type="EMBL" id="EEQ33902.1"/>
    </source>
</evidence>